<dbReference type="RefSeq" id="WP_090270869.1">
    <property type="nucleotide sequence ID" value="NZ_FOEP01000015.1"/>
</dbReference>
<proteinExistence type="inferred from homology"/>
<feature type="binding site" evidence="3">
    <location>
        <position position="81"/>
    </location>
    <ligand>
        <name>Cu cation</name>
        <dbReference type="ChEBI" id="CHEBI:23378"/>
    </ligand>
</feature>
<dbReference type="SUPFAM" id="SSF52833">
    <property type="entry name" value="Thioredoxin-like"/>
    <property type="match status" value="1"/>
</dbReference>
<dbReference type="InterPro" id="IPR003782">
    <property type="entry name" value="SCO1/SenC"/>
</dbReference>
<dbReference type="AlphaFoldDB" id="A0A1H9JHE1"/>
<gene>
    <name evidence="5" type="ORF">SAMN04488092_11518</name>
</gene>
<dbReference type="PANTHER" id="PTHR12151">
    <property type="entry name" value="ELECTRON TRANSPORT PROTIN SCO1/SENC FAMILY MEMBER"/>
    <property type="match status" value="1"/>
</dbReference>
<keyword evidence="3" id="KW-0479">Metal-binding</keyword>
<dbReference type="PANTHER" id="PTHR12151:SF25">
    <property type="entry name" value="LINALOOL DEHYDRATASE_ISOMERASE DOMAIN-CONTAINING PROTEIN"/>
    <property type="match status" value="1"/>
</dbReference>
<dbReference type="Pfam" id="PF02630">
    <property type="entry name" value="SCO1-SenC"/>
    <property type="match status" value="1"/>
</dbReference>
<dbReference type="EMBL" id="FOEP01000015">
    <property type="protein sequence ID" value="SEQ86411.1"/>
    <property type="molecule type" value="Genomic_DNA"/>
</dbReference>
<feature type="disulfide bond" description="Redox-active" evidence="4">
    <location>
        <begin position="81"/>
        <end position="85"/>
    </location>
</feature>
<dbReference type="OrthoDB" id="9790194at2"/>
<organism evidence="5 6">
    <name type="scientific">Thalassovita taeanensis</name>
    <dbReference type="NCBI Taxonomy" id="657014"/>
    <lineage>
        <taxon>Bacteria</taxon>
        <taxon>Pseudomonadati</taxon>
        <taxon>Pseudomonadota</taxon>
        <taxon>Alphaproteobacteria</taxon>
        <taxon>Rhodobacterales</taxon>
        <taxon>Roseobacteraceae</taxon>
        <taxon>Thalassovita</taxon>
    </lineage>
</organism>
<keyword evidence="2 3" id="KW-0186">Copper</keyword>
<evidence type="ECO:0000313" key="5">
    <source>
        <dbReference type="EMBL" id="SEQ86411.1"/>
    </source>
</evidence>
<comment type="similarity">
    <text evidence="1">Belongs to the SCO1/2 family.</text>
</comment>
<feature type="binding site" evidence="3">
    <location>
        <position position="85"/>
    </location>
    <ligand>
        <name>Cu cation</name>
        <dbReference type="ChEBI" id="CHEBI:23378"/>
    </ligand>
</feature>
<dbReference type="GO" id="GO:0046872">
    <property type="term" value="F:metal ion binding"/>
    <property type="evidence" value="ECO:0007669"/>
    <property type="project" value="UniProtKB-KW"/>
</dbReference>
<keyword evidence="4" id="KW-1015">Disulfide bond</keyword>
<keyword evidence="6" id="KW-1185">Reference proteome</keyword>
<reference evidence="5 6" key="1">
    <citation type="submission" date="2016-10" db="EMBL/GenBank/DDBJ databases">
        <authorList>
            <person name="de Groot N.N."/>
        </authorList>
    </citation>
    <scope>NUCLEOTIDE SEQUENCE [LARGE SCALE GENOMIC DNA]</scope>
    <source>
        <strain evidence="5 6">DSM 22007</strain>
    </source>
</reference>
<dbReference type="CDD" id="cd02968">
    <property type="entry name" value="SCO"/>
    <property type="match status" value="1"/>
</dbReference>
<dbReference type="STRING" id="657014.SAMN04488092_11518"/>
<sequence length="209" mass="23150">MNRTVIATVSALAIAALLGATWYLTRSSGTQDKYAACRSSAVAGGAAIGGPFTLVDETGKTVTDKDVIDQPSLVYFGYTFCPDVCPLDNARNAEAIEILESRGTIVKPVFISIDPDRDTPELLADFTDYLHPRMVGLTGTPEQVKVASQAYRTYYKKHEPEAGDEDYYLVDHSTFSYLVFPDEGFIEFFRRDITPEQMADKVQCFMDAR</sequence>
<dbReference type="Proteomes" id="UP000198634">
    <property type="component" value="Unassembled WGS sequence"/>
</dbReference>
<accession>A0A1H9JHE1</accession>
<evidence type="ECO:0000256" key="2">
    <source>
        <dbReference type="ARBA" id="ARBA00023008"/>
    </source>
</evidence>
<feature type="binding site" evidence="3">
    <location>
        <position position="172"/>
    </location>
    <ligand>
        <name>Cu cation</name>
        <dbReference type="ChEBI" id="CHEBI:23378"/>
    </ligand>
</feature>
<evidence type="ECO:0000256" key="3">
    <source>
        <dbReference type="PIRSR" id="PIRSR603782-1"/>
    </source>
</evidence>
<evidence type="ECO:0000256" key="1">
    <source>
        <dbReference type="ARBA" id="ARBA00010996"/>
    </source>
</evidence>
<dbReference type="FunFam" id="3.40.30.10:FF:000013">
    <property type="entry name" value="Blast:Protein SCO1 homolog, mitochondrial"/>
    <property type="match status" value="1"/>
</dbReference>
<evidence type="ECO:0000313" key="6">
    <source>
        <dbReference type="Proteomes" id="UP000198634"/>
    </source>
</evidence>
<name>A0A1H9JHE1_9RHOB</name>
<evidence type="ECO:0000256" key="4">
    <source>
        <dbReference type="PIRSR" id="PIRSR603782-2"/>
    </source>
</evidence>
<dbReference type="InterPro" id="IPR036249">
    <property type="entry name" value="Thioredoxin-like_sf"/>
</dbReference>
<protein>
    <submittedName>
        <fullName evidence="5">Protein SCO1/2</fullName>
    </submittedName>
</protein>
<dbReference type="Gene3D" id="3.40.30.10">
    <property type="entry name" value="Glutaredoxin"/>
    <property type="match status" value="1"/>
</dbReference>